<organism evidence="2 4">
    <name type="scientific">Durusdinium trenchii</name>
    <dbReference type="NCBI Taxonomy" id="1381693"/>
    <lineage>
        <taxon>Eukaryota</taxon>
        <taxon>Sar</taxon>
        <taxon>Alveolata</taxon>
        <taxon>Dinophyceae</taxon>
        <taxon>Suessiales</taxon>
        <taxon>Symbiodiniaceae</taxon>
        <taxon>Durusdinium</taxon>
    </lineage>
</organism>
<sequence length="85" mass="9464">MSGRETQLKLNPFERMETIHHRLCAVLPPASPGMLRMIKFLHGSTPIAEKAIVAMLPEQVAIICTEEPESDDETEDESLSLDLFG</sequence>
<name>A0ABP0QCB1_9DINO</name>
<evidence type="ECO:0000313" key="4">
    <source>
        <dbReference type="Proteomes" id="UP001642484"/>
    </source>
</evidence>
<comment type="caution">
    <text evidence="2">The sequence shown here is derived from an EMBL/GenBank/DDBJ whole genome shotgun (WGS) entry which is preliminary data.</text>
</comment>
<evidence type="ECO:0000313" key="2">
    <source>
        <dbReference type="EMBL" id="CAK9085505.1"/>
    </source>
</evidence>
<protein>
    <submittedName>
        <fullName evidence="2">Uncharacterized protein</fullName>
    </submittedName>
</protein>
<dbReference type="Proteomes" id="UP001642484">
    <property type="component" value="Unassembled WGS sequence"/>
</dbReference>
<feature type="compositionally biased region" description="Acidic residues" evidence="1">
    <location>
        <begin position="66"/>
        <end position="79"/>
    </location>
</feature>
<feature type="region of interest" description="Disordered" evidence="1">
    <location>
        <begin position="66"/>
        <end position="85"/>
    </location>
</feature>
<evidence type="ECO:0000313" key="3">
    <source>
        <dbReference type="EMBL" id="CAK9096778.1"/>
    </source>
</evidence>
<proteinExistence type="predicted"/>
<gene>
    <name evidence="2" type="ORF">CCMP2556_LOCUS41517</name>
    <name evidence="3" type="ORF">CCMP2556_LOCUS46006</name>
</gene>
<reference evidence="2 4" key="1">
    <citation type="submission" date="2024-02" db="EMBL/GenBank/DDBJ databases">
        <authorList>
            <person name="Chen Y."/>
            <person name="Shah S."/>
            <person name="Dougan E. K."/>
            <person name="Thang M."/>
            <person name="Chan C."/>
        </authorList>
    </citation>
    <scope>NUCLEOTIDE SEQUENCE [LARGE SCALE GENOMIC DNA]</scope>
</reference>
<keyword evidence="4" id="KW-1185">Reference proteome</keyword>
<dbReference type="EMBL" id="CAXAMN010025650">
    <property type="protein sequence ID" value="CAK9096778.1"/>
    <property type="molecule type" value="Genomic_DNA"/>
</dbReference>
<accession>A0ABP0QCB1</accession>
<evidence type="ECO:0000256" key="1">
    <source>
        <dbReference type="SAM" id="MobiDB-lite"/>
    </source>
</evidence>
<dbReference type="EMBL" id="CAXAMN010024306">
    <property type="protein sequence ID" value="CAK9085505.1"/>
    <property type="molecule type" value="Genomic_DNA"/>
</dbReference>